<organism evidence="3 4">
    <name type="scientific">Theileria equi strain WA</name>
    <dbReference type="NCBI Taxonomy" id="1537102"/>
    <lineage>
        <taxon>Eukaryota</taxon>
        <taxon>Sar</taxon>
        <taxon>Alveolata</taxon>
        <taxon>Apicomplexa</taxon>
        <taxon>Aconoidasida</taxon>
        <taxon>Piroplasmida</taxon>
        <taxon>Theileriidae</taxon>
        <taxon>Theileria</taxon>
    </lineage>
</organism>
<dbReference type="RefSeq" id="XP_004832114.1">
    <property type="nucleotide sequence ID" value="XM_004832057.1"/>
</dbReference>
<gene>
    <name evidence="3" type="ORF">BEWA_012210</name>
</gene>
<keyword evidence="2" id="KW-0812">Transmembrane</keyword>
<dbReference type="AlphaFoldDB" id="L1LB41"/>
<dbReference type="VEuPathDB" id="PiroplasmaDB:BEWA_012210"/>
<evidence type="ECO:0000313" key="4">
    <source>
        <dbReference type="Proteomes" id="UP000031512"/>
    </source>
</evidence>
<keyword evidence="1" id="KW-0175">Coiled coil</keyword>
<dbReference type="EMBL" id="ACOU01000004">
    <property type="protein sequence ID" value="EKX72662.1"/>
    <property type="molecule type" value="Genomic_DNA"/>
</dbReference>
<evidence type="ECO:0000256" key="2">
    <source>
        <dbReference type="SAM" id="Phobius"/>
    </source>
</evidence>
<keyword evidence="2" id="KW-0472">Membrane</keyword>
<feature type="transmembrane region" description="Helical" evidence="2">
    <location>
        <begin position="51"/>
        <end position="69"/>
    </location>
</feature>
<evidence type="ECO:0000256" key="1">
    <source>
        <dbReference type="SAM" id="Coils"/>
    </source>
</evidence>
<keyword evidence="2" id="KW-1133">Transmembrane helix</keyword>
<dbReference type="OrthoDB" id="361984at2759"/>
<dbReference type="Proteomes" id="UP000031512">
    <property type="component" value="Unassembled WGS sequence"/>
</dbReference>
<name>L1LB41_THEEQ</name>
<comment type="caution">
    <text evidence="3">The sequence shown here is derived from an EMBL/GenBank/DDBJ whole genome shotgun (WGS) entry which is preliminary data.</text>
</comment>
<reference evidence="3 4" key="1">
    <citation type="journal article" date="2012" name="BMC Genomics">
        <title>Comparative genomic analysis and phylogenetic position of Theileria equi.</title>
        <authorList>
            <person name="Kappmeyer L.S."/>
            <person name="Thiagarajan M."/>
            <person name="Herndon D.R."/>
            <person name="Ramsay J.D."/>
            <person name="Caler E."/>
            <person name="Djikeng A."/>
            <person name="Gillespie J.J."/>
            <person name="Lau A.O."/>
            <person name="Roalson E.H."/>
            <person name="Silva J.C."/>
            <person name="Silva M.G."/>
            <person name="Suarez C.E."/>
            <person name="Ueti M.W."/>
            <person name="Nene V.M."/>
            <person name="Mealey R.H."/>
            <person name="Knowles D.P."/>
            <person name="Brayton K.A."/>
        </authorList>
    </citation>
    <scope>NUCLEOTIDE SEQUENCE [LARGE SCALE GENOMIC DNA]</scope>
    <source>
        <strain evidence="3 4">WA</strain>
    </source>
</reference>
<proteinExistence type="predicted"/>
<dbReference type="eggNOG" id="ENOG502T2A7">
    <property type="taxonomic scope" value="Eukaryota"/>
</dbReference>
<keyword evidence="4" id="KW-1185">Reference proteome</keyword>
<protein>
    <submittedName>
        <fullName evidence="3">Uncharacterized protein</fullName>
    </submittedName>
</protein>
<feature type="coiled-coil region" evidence="1">
    <location>
        <begin position="272"/>
        <end position="323"/>
    </location>
</feature>
<accession>L1LB41</accession>
<evidence type="ECO:0000313" key="3">
    <source>
        <dbReference type="EMBL" id="EKX72662.1"/>
    </source>
</evidence>
<dbReference type="GeneID" id="15804297"/>
<sequence length="329" mass="38372">MKLLRCHALRSPTFAARFCQTTPFNTINRRCYSSSSELEERKDLLLWQIRLLSVISMIAGSTYLSYVFISNDFDLKRTRRRVLINWNGLFYGHSLPKRHQAIANSRFNVALCDELKTELCRYFVNLDIKKDNGVRRADALCFLEEVGIIKNEPVETKEKPKTSEDKIIEKFISLGHGQTKTLRTLSGCTLQEFCELIEALVMEERLKSNAAFEEELIDKVKILNSKLKDENYLFNTSQMPSNPLVTKPAREMASELRKYIQKESEENVAYEIQDEIKRNVQLKKKLEDLSKVRKLTDTERKRLNGICDELESLKKELSKHKHAERILLF</sequence>
<dbReference type="KEGG" id="beq:BEWA_012210"/>